<gene>
    <name evidence="3" type="ORF">WH47_07019</name>
</gene>
<dbReference type="STRING" id="597456.A0A0L7RG59"/>
<feature type="compositionally biased region" description="Polar residues" evidence="1">
    <location>
        <begin position="166"/>
        <end position="189"/>
    </location>
</feature>
<dbReference type="EMBL" id="KQ414598">
    <property type="protein sequence ID" value="KOC69809.1"/>
    <property type="molecule type" value="Genomic_DNA"/>
</dbReference>
<feature type="region of interest" description="Disordered" evidence="1">
    <location>
        <begin position="1009"/>
        <end position="1049"/>
    </location>
</feature>
<feature type="region of interest" description="Disordered" evidence="1">
    <location>
        <begin position="88"/>
        <end position="107"/>
    </location>
</feature>
<feature type="region of interest" description="Disordered" evidence="1">
    <location>
        <begin position="470"/>
        <end position="529"/>
    </location>
</feature>
<feature type="region of interest" description="Disordered" evidence="1">
    <location>
        <begin position="1084"/>
        <end position="1139"/>
    </location>
</feature>
<feature type="region of interest" description="Disordered" evidence="1">
    <location>
        <begin position="113"/>
        <end position="195"/>
    </location>
</feature>
<feature type="transmembrane region" description="Helical" evidence="2">
    <location>
        <begin position="1283"/>
        <end position="1309"/>
    </location>
</feature>
<feature type="compositionally biased region" description="Polar residues" evidence="1">
    <location>
        <begin position="96"/>
        <end position="107"/>
    </location>
</feature>
<proteinExistence type="predicted"/>
<accession>A0A0L7RG59</accession>
<evidence type="ECO:0000256" key="1">
    <source>
        <dbReference type="SAM" id="MobiDB-lite"/>
    </source>
</evidence>
<reference evidence="3 4" key="1">
    <citation type="submission" date="2015-07" db="EMBL/GenBank/DDBJ databases">
        <title>The genome of Habropoda laboriosa.</title>
        <authorList>
            <person name="Pan H."/>
            <person name="Kapheim K."/>
        </authorList>
    </citation>
    <scope>NUCLEOTIDE SEQUENCE [LARGE SCALE GENOMIC DNA]</scope>
    <source>
        <strain evidence="3">0110345459</strain>
    </source>
</reference>
<feature type="compositionally biased region" description="Polar residues" evidence="1">
    <location>
        <begin position="1009"/>
        <end position="1019"/>
    </location>
</feature>
<dbReference type="Proteomes" id="UP000053825">
    <property type="component" value="Unassembled WGS sequence"/>
</dbReference>
<feature type="compositionally biased region" description="Basic and acidic residues" evidence="1">
    <location>
        <begin position="1020"/>
        <end position="1034"/>
    </location>
</feature>
<keyword evidence="4" id="KW-1185">Reference proteome</keyword>
<feature type="region of interest" description="Disordered" evidence="1">
    <location>
        <begin position="553"/>
        <end position="573"/>
    </location>
</feature>
<sequence length="1314" mass="149304">MEKRSISGRDILRMDGLLPPSRRLPVCDAVTSPDKKKEKKWSIGGILKRISSIRDYDSSSNDEEIVYCTRQPRTRTVFNRKSHNVILHPVEKNSHQHLNNDNLNDTATKSMDTASLQRDSVHSHSSDGSLDGLSKKARKSKLKARIEAKRDRICADSSSDEESRKSCNSLTRYQNDSAMQSTQKNGSFNRRSRAARTERYIKRLSRDEGNKFTENLNNIANKRSSLDFMNEEQSSVAMNANELCRSSQQSPRFNNYSNSNTFPVQRSVENIRQSGMVASNYQAKSSTDLTKHPTGQYITDLMQNNTYAKPNVLHKSRNYANQEENNYIFNSSTVSTNYADLYDYTRNRQFASRSSSPPEPPPRDPRCRLFTYGCNSFPFNGKYRVTRYNDSLRTKMNDIHEVTKDHLKSIRSYDSNNEISWCGSTKECPRRPLSLTMTSTQSCNLSECTNNRHNSTGKHMNKPISKETEAMKCQRRNHRNDQLTSSFKNYDNKIRENRSSTTYIKNMRNNSASPTYNKSLDSSHTRSPIRQITREDTYNLLNDTSVANIRAEKKEEKQVTSEQDALERKRSSKNLEEALSELEAIYNSLRLGDEDLLDRAERRSMEEFSLRQAKTTVVPLISEDSADRTKDDMAYRRMHPKERPTSLSEVVGQSALSDISYLIASPILSRKDATDDYLYTTNYPSRRDEPDVTRDDVVYRSIHHSNNTLKVIEPQPPFGIPLGPVTAATESDYLHTTPTKPDHPRSPYIPQCEPDIVTDDLAYRTLRKDANTAKSPVESKNSIVRDQKTTFGTKKKQAVRSLSANLYGLINHDTIHLRREPSLQEIKDEMSNTIINIKSLPIRTDRRVVSDGELSDYDTRWRTDSLLKSTKTDINGNHPVTSVHRKKLRVYVSPSTKVQSTEDKNEEDAKAHNSMESNDILSKALNNEFWQDCVQTKFNESSNQDTEFDFMAYSRLCQDLVNLIEGQNDTDVKPTEEIVDVRSELSAKIDALNDSHETDESSVLRIQSLGSHYSENNDVNGKENTDKEDVEKLTESLVNPENEDSEKTDDNTFDFYLRVADENVKLIAEAFSSVADHLRDSRLSQKNSLTSHRSEIETDSTAPNTSTRSSITYSQDDTNDDLSSSSRTTDPLNVVPKGDTTITLKEDHNVVETEEVKNDSHIDPELDLTKAVHDLQLAAASLCKHEKEIEELEALLKKDTSNNVSCASNIAVKEVKPSLNIENNLVLLNDKEQERNQEETVISTDVKLQSNERDSNSEGESTECKNICEPSDIARSTEFRMSYVTNIITVLITTYSMVLLACFLALLLASVAAP</sequence>
<keyword evidence="2" id="KW-0812">Transmembrane</keyword>
<name>A0A0L7RG59_9HYME</name>
<organism evidence="3 4">
    <name type="scientific">Habropoda laboriosa</name>
    <dbReference type="NCBI Taxonomy" id="597456"/>
    <lineage>
        <taxon>Eukaryota</taxon>
        <taxon>Metazoa</taxon>
        <taxon>Ecdysozoa</taxon>
        <taxon>Arthropoda</taxon>
        <taxon>Hexapoda</taxon>
        <taxon>Insecta</taxon>
        <taxon>Pterygota</taxon>
        <taxon>Neoptera</taxon>
        <taxon>Endopterygota</taxon>
        <taxon>Hymenoptera</taxon>
        <taxon>Apocrita</taxon>
        <taxon>Aculeata</taxon>
        <taxon>Apoidea</taxon>
        <taxon>Anthophila</taxon>
        <taxon>Apidae</taxon>
        <taxon>Habropoda</taxon>
    </lineage>
</organism>
<feature type="compositionally biased region" description="Basic and acidic residues" evidence="1">
    <location>
        <begin position="900"/>
        <end position="913"/>
    </location>
</feature>
<feature type="region of interest" description="Disordered" evidence="1">
    <location>
        <begin position="893"/>
        <end position="914"/>
    </location>
</feature>
<evidence type="ECO:0000313" key="3">
    <source>
        <dbReference type="EMBL" id="KOC69809.1"/>
    </source>
</evidence>
<evidence type="ECO:0000256" key="2">
    <source>
        <dbReference type="SAM" id="Phobius"/>
    </source>
</evidence>
<keyword evidence="2" id="KW-1133">Transmembrane helix</keyword>
<dbReference type="OrthoDB" id="7989901at2759"/>
<keyword evidence="2" id="KW-0472">Membrane</keyword>
<feature type="compositionally biased region" description="Polar residues" evidence="1">
    <location>
        <begin position="1099"/>
        <end position="1131"/>
    </location>
</feature>
<feature type="compositionally biased region" description="Polar residues" evidence="1">
    <location>
        <begin position="499"/>
        <end position="529"/>
    </location>
</feature>
<feature type="compositionally biased region" description="Basic and acidic residues" evidence="1">
    <location>
        <begin position="144"/>
        <end position="154"/>
    </location>
</feature>
<protein>
    <submittedName>
        <fullName evidence="3">Uncharacterized protein</fullName>
    </submittedName>
</protein>
<evidence type="ECO:0000313" key="4">
    <source>
        <dbReference type="Proteomes" id="UP000053825"/>
    </source>
</evidence>